<sequence>MFFTRVAATLAIGSSLFASAAPTQYTRGLEVEVEVEVEVSDLLNELLGVTSTVLPQLAAVTDITEATVLPLVKQLTDALTHAADGLGGIQAPAGGAASSAVGSATSAAGSVTSSVVGTATSVLSSATSVVSTATSVAGSAAAPVSTAASEIAARDGKQEVAQLLNTVLSDVGNTLNPILGDLQKIPAVAELLQGLSPVLNTVLTTVDALLPGVVDLVSGLVGPVVDLLKGLGLGDVLGLLGL</sequence>
<protein>
    <submittedName>
        <fullName evidence="2">Uncharacterized protein</fullName>
    </submittedName>
</protein>
<feature type="chain" id="PRO_5002316805" evidence="1">
    <location>
        <begin position="29"/>
        <end position="242"/>
    </location>
</feature>
<keyword evidence="3" id="KW-1185">Reference proteome</keyword>
<dbReference type="AlphaFoldDB" id="A0A0D7B420"/>
<dbReference type="OrthoDB" id="2575973at2759"/>
<evidence type="ECO:0000256" key="1">
    <source>
        <dbReference type="SAM" id="SignalP"/>
    </source>
</evidence>
<feature type="signal peptide" evidence="1">
    <location>
        <begin position="1"/>
        <end position="28"/>
    </location>
</feature>
<dbReference type="Proteomes" id="UP000054007">
    <property type="component" value="Unassembled WGS sequence"/>
</dbReference>
<gene>
    <name evidence="2" type="ORF">CYLTODRAFT_445671</name>
</gene>
<dbReference type="EMBL" id="KN880611">
    <property type="protein sequence ID" value="KIY64960.1"/>
    <property type="molecule type" value="Genomic_DNA"/>
</dbReference>
<keyword evidence="1" id="KW-0732">Signal</keyword>
<proteinExistence type="predicted"/>
<reference evidence="2 3" key="1">
    <citation type="journal article" date="2015" name="Fungal Genet. Biol.">
        <title>Evolution of novel wood decay mechanisms in Agaricales revealed by the genome sequences of Fistulina hepatica and Cylindrobasidium torrendii.</title>
        <authorList>
            <person name="Floudas D."/>
            <person name="Held B.W."/>
            <person name="Riley R."/>
            <person name="Nagy L.G."/>
            <person name="Koehler G."/>
            <person name="Ransdell A.S."/>
            <person name="Younus H."/>
            <person name="Chow J."/>
            <person name="Chiniquy J."/>
            <person name="Lipzen A."/>
            <person name="Tritt A."/>
            <person name="Sun H."/>
            <person name="Haridas S."/>
            <person name="LaButti K."/>
            <person name="Ohm R.A."/>
            <person name="Kues U."/>
            <person name="Blanchette R.A."/>
            <person name="Grigoriev I.V."/>
            <person name="Minto R.E."/>
            <person name="Hibbett D.S."/>
        </authorList>
    </citation>
    <scope>NUCLEOTIDE SEQUENCE [LARGE SCALE GENOMIC DNA]</scope>
    <source>
        <strain evidence="2 3">FP15055 ss-10</strain>
    </source>
</reference>
<evidence type="ECO:0000313" key="3">
    <source>
        <dbReference type="Proteomes" id="UP000054007"/>
    </source>
</evidence>
<organism evidence="2 3">
    <name type="scientific">Cylindrobasidium torrendii FP15055 ss-10</name>
    <dbReference type="NCBI Taxonomy" id="1314674"/>
    <lineage>
        <taxon>Eukaryota</taxon>
        <taxon>Fungi</taxon>
        <taxon>Dikarya</taxon>
        <taxon>Basidiomycota</taxon>
        <taxon>Agaricomycotina</taxon>
        <taxon>Agaricomycetes</taxon>
        <taxon>Agaricomycetidae</taxon>
        <taxon>Agaricales</taxon>
        <taxon>Marasmiineae</taxon>
        <taxon>Physalacriaceae</taxon>
        <taxon>Cylindrobasidium</taxon>
    </lineage>
</organism>
<accession>A0A0D7B420</accession>
<evidence type="ECO:0000313" key="2">
    <source>
        <dbReference type="EMBL" id="KIY64960.1"/>
    </source>
</evidence>
<name>A0A0D7B420_9AGAR</name>